<evidence type="ECO:0000256" key="5">
    <source>
        <dbReference type="ARBA" id="ARBA00022630"/>
    </source>
</evidence>
<dbReference type="InterPro" id="IPR013752">
    <property type="entry name" value="KPA_reductase"/>
</dbReference>
<dbReference type="SUPFAM" id="SSF51905">
    <property type="entry name" value="FAD/NAD(P)-binding domain"/>
    <property type="match status" value="1"/>
</dbReference>
<keyword evidence="9 11" id="KW-0472">Membrane</keyword>
<sequence length="1132" mass="125530">MLHPESYTTVPSASISQAVLKSYDAIIVGAGIAGSALAFALTDPSRNRTGKSIPSVLLIERDLRQPDRIVGELLQPGGCLAVKRLGLRDCLDEIEAVEVNGYGVYWGTDASQITQLALPYPPESVPMAWKDGALWNGKSPKGQAPRQQGRSFHHGRFVQRLRWKAHSRPTVTVLQATVTDLIRCPKTDHVIGVTVKSAEEETVSFFAPINFIMDGCFSKFRRIIAPDGFKQPTVRSHFVGLLLQTPAPFDCIPLPGHGHVILRKKDPAADQPVVDGELGVGPVLVYQIGTGETRMLVDVPGAKVPSISNGSLHSYLERQVGPILPRSLLETFHATLDSNDPADRLRVMPNSYLPPHRQEGHGGVILMGDSMNMRHPLTGGGMTVALLDVEIISNLLGDLDDFEDWKAIEDRLAIWHQQRKSTSTCINVLAQALYSLFGAEDDNLEILKEGCFKYFELGGKRVSDPISLLSALIPSPLLLFYHFFSVAFYAIWIFTQQNGVQINKMFQILWTACVTILPVLMKYIHRAIVWPSVDLSHICRAPVELWSCGSSEACPAPAPRNTTGGVLGEERRCHQPTTTDNQLDQQPHRKNTFSSGFRLLPLNALIVEVVDTPDRSGPFVNYWWRCEYIVSDDPLPDKFSAGSIGSLLCFHLQSITPITLLLRSRQAQHRRSIPTLSIQLEQQDRTRTATGFTYEFLNKQQQQPIESLIVTTKAPHVLESLQRVRHRLSANSTVLLLHNGLGVVEELIETCFQEPSSRPTFVLATTSHGVYRIDKGLPGTQAGSHGRFCHAGLGDIRLGVLPNTTIRNCLERLRGHSNQPSSNDDSQSLQDDNPLLNPHSRTKPVLEEHLPDIEPETRSLHYTLSSLLNPLMVKELNTKWLPMGDFQTSALIKLTVNAAINPISALLETRNEALYRESSFESLCRQVCQEASAVFAAQAGQPFRPHHSLSAPNLQRVVNDIVLATRANISSMCSDIRTLATNRISPHKTLSKANLNRIAASQAPIKIPNYQSLISGQEEKSVKETSTEIDYINGYICRLGSQFNVDTPLNQSLSDLIKLKSVAIKRAQVLPKLQRVNRRLKINRPEDNPATPDQLDLFEKPENNPGSHQLDLFEKPENNHLADNQASVVDKS</sequence>
<evidence type="ECO:0000256" key="9">
    <source>
        <dbReference type="ARBA" id="ARBA00023136"/>
    </source>
</evidence>
<dbReference type="InterPro" id="IPR013328">
    <property type="entry name" value="6PGD_dom2"/>
</dbReference>
<keyword evidence="11" id="KW-1133">Transmembrane helix</keyword>
<evidence type="ECO:0000256" key="7">
    <source>
        <dbReference type="ARBA" id="ARBA00022848"/>
    </source>
</evidence>
<organism evidence="15 16">
    <name type="scientific">Puccinia graminis f. sp. tritici (strain CRL 75-36-700-3 / race SCCL)</name>
    <name type="common">Black stem rust fungus</name>
    <dbReference type="NCBI Taxonomy" id="418459"/>
    <lineage>
        <taxon>Eukaryota</taxon>
        <taxon>Fungi</taxon>
        <taxon>Dikarya</taxon>
        <taxon>Basidiomycota</taxon>
        <taxon>Pucciniomycotina</taxon>
        <taxon>Pucciniomycetes</taxon>
        <taxon>Pucciniales</taxon>
        <taxon>Pucciniaceae</taxon>
        <taxon>Puccinia</taxon>
    </lineage>
</organism>
<dbReference type="PANTHER" id="PTHR10835">
    <property type="entry name" value="SQUALENE MONOOXYGENASE"/>
    <property type="match status" value="1"/>
</dbReference>
<dbReference type="RefSeq" id="XP_003325030.2">
    <property type="nucleotide sequence ID" value="XM_003324982.2"/>
</dbReference>
<dbReference type="HOGENOM" id="CLU_278877_0_0_1"/>
<comment type="cofactor">
    <cofactor evidence="1">
        <name>FAD</name>
        <dbReference type="ChEBI" id="CHEBI:57692"/>
    </cofactor>
</comment>
<dbReference type="InParanoid" id="E3K8K2"/>
<evidence type="ECO:0000313" key="15">
    <source>
        <dbReference type="EMBL" id="EFP80611.2"/>
    </source>
</evidence>
<dbReference type="Pfam" id="PF02558">
    <property type="entry name" value="ApbA"/>
    <property type="match status" value="1"/>
</dbReference>
<dbReference type="KEGG" id="pgr:PGTG_06567"/>
<dbReference type="PANTHER" id="PTHR10835:SF0">
    <property type="entry name" value="SQUALENE MONOOXYGENASE"/>
    <property type="match status" value="1"/>
</dbReference>
<evidence type="ECO:0000259" key="14">
    <source>
        <dbReference type="Pfam" id="PF08546"/>
    </source>
</evidence>
<feature type="compositionally biased region" description="Polar residues" evidence="10">
    <location>
        <begin position="1121"/>
        <end position="1132"/>
    </location>
</feature>
<dbReference type="InterPro" id="IPR036188">
    <property type="entry name" value="FAD/NAD-bd_sf"/>
</dbReference>
<dbReference type="Gene3D" id="3.40.50.720">
    <property type="entry name" value="NAD(P)-binding Rossmann-like Domain"/>
    <property type="match status" value="1"/>
</dbReference>
<dbReference type="SUPFAM" id="SSF51735">
    <property type="entry name" value="NAD(P)-binding Rossmann-fold domains"/>
    <property type="match status" value="1"/>
</dbReference>
<keyword evidence="7" id="KW-0492">Microsome</keyword>
<feature type="domain" description="Squalene epoxidase" evidence="13">
    <location>
        <begin position="206"/>
        <end position="500"/>
    </location>
</feature>
<dbReference type="InterPro" id="IPR036291">
    <property type="entry name" value="NAD(P)-bd_dom_sf"/>
</dbReference>
<evidence type="ECO:0000313" key="16">
    <source>
        <dbReference type="Proteomes" id="UP000008783"/>
    </source>
</evidence>
<evidence type="ECO:0000256" key="8">
    <source>
        <dbReference type="ARBA" id="ARBA00023002"/>
    </source>
</evidence>
<comment type="similarity">
    <text evidence="3">Belongs to the squalene monooxygenase family.</text>
</comment>
<dbReference type="Gene3D" id="1.10.1040.10">
    <property type="entry name" value="N-(1-d-carboxylethyl)-l-norvaline Dehydrogenase, domain 2"/>
    <property type="match status" value="1"/>
</dbReference>
<evidence type="ECO:0000256" key="6">
    <source>
        <dbReference type="ARBA" id="ARBA00022827"/>
    </source>
</evidence>
<feature type="transmembrane region" description="Helical" evidence="11">
    <location>
        <begin position="471"/>
        <end position="494"/>
    </location>
</feature>
<dbReference type="STRING" id="418459.E3K8K2"/>
<dbReference type="SMR" id="E3K8K2"/>
<accession>E3K8K2</accession>
<dbReference type="GO" id="GO:0050660">
    <property type="term" value="F:flavin adenine dinucleotide binding"/>
    <property type="evidence" value="ECO:0007669"/>
    <property type="project" value="InterPro"/>
</dbReference>
<dbReference type="OrthoDB" id="1678617at2759"/>
<dbReference type="eggNOG" id="ENOG502QPT5">
    <property type="taxonomic scope" value="Eukaryota"/>
</dbReference>
<keyword evidence="7" id="KW-0256">Endoplasmic reticulum</keyword>
<dbReference type="SUPFAM" id="SSF48179">
    <property type="entry name" value="6-phosphogluconate dehydrogenase C-terminal domain-like"/>
    <property type="match status" value="2"/>
</dbReference>
<dbReference type="Proteomes" id="UP000008783">
    <property type="component" value="Unassembled WGS sequence"/>
</dbReference>
<reference key="1">
    <citation type="submission" date="2007-01" db="EMBL/GenBank/DDBJ databases">
        <title>The Genome Sequence of Puccinia graminis f. sp. tritici Strain CRL 75-36-700-3.</title>
        <authorList>
            <consortium name="The Broad Institute Genome Sequencing Platform"/>
            <person name="Birren B."/>
            <person name="Lander E."/>
            <person name="Galagan J."/>
            <person name="Nusbaum C."/>
            <person name="Devon K."/>
            <person name="Cuomo C."/>
            <person name="Jaffe D."/>
            <person name="Butler J."/>
            <person name="Alvarez P."/>
            <person name="Gnerre S."/>
            <person name="Grabherr M."/>
            <person name="Mauceli E."/>
            <person name="Brockman W."/>
            <person name="Young S."/>
            <person name="LaButti K."/>
            <person name="Sykes S."/>
            <person name="DeCaprio D."/>
            <person name="Crawford M."/>
            <person name="Koehrsen M."/>
            <person name="Engels R."/>
            <person name="Montgomery P."/>
            <person name="Pearson M."/>
            <person name="Howarth C."/>
            <person name="Larson L."/>
            <person name="White J."/>
            <person name="Zeng Q."/>
            <person name="Kodira C."/>
            <person name="Yandava C."/>
            <person name="Alvarado L."/>
            <person name="O'Leary S."/>
            <person name="Szabo L."/>
            <person name="Dean R."/>
            <person name="Schein J."/>
        </authorList>
    </citation>
    <scope>NUCLEOTIDE SEQUENCE</scope>
    <source>
        <strain>CRL 75-36-700-3</strain>
    </source>
</reference>
<evidence type="ECO:0000256" key="4">
    <source>
        <dbReference type="ARBA" id="ARBA00012312"/>
    </source>
</evidence>
<keyword evidence="5" id="KW-0285">Flavoprotein</keyword>
<proteinExistence type="inferred from homology"/>
<dbReference type="GO" id="GO:0006696">
    <property type="term" value="P:ergosterol biosynthetic process"/>
    <property type="evidence" value="ECO:0000318"/>
    <property type="project" value="GO_Central"/>
</dbReference>
<gene>
    <name evidence="15" type="ORF">PGTG_06567</name>
</gene>
<dbReference type="GeneID" id="10539624"/>
<feature type="compositionally biased region" description="Basic and acidic residues" evidence="10">
    <location>
        <begin position="1111"/>
        <end position="1120"/>
    </location>
</feature>
<keyword evidence="11" id="KW-0812">Transmembrane</keyword>
<keyword evidence="6" id="KW-0274">FAD</keyword>
<evidence type="ECO:0000256" key="1">
    <source>
        <dbReference type="ARBA" id="ARBA00001974"/>
    </source>
</evidence>
<evidence type="ECO:0000259" key="12">
    <source>
        <dbReference type="Pfam" id="PF02558"/>
    </source>
</evidence>
<protein>
    <recommendedName>
        <fullName evidence="4">squalene monooxygenase</fullName>
        <ecNumber evidence="4">1.14.14.17</ecNumber>
    </recommendedName>
</protein>
<evidence type="ECO:0000256" key="11">
    <source>
        <dbReference type="SAM" id="Phobius"/>
    </source>
</evidence>
<evidence type="ECO:0000256" key="10">
    <source>
        <dbReference type="SAM" id="MobiDB-lite"/>
    </source>
</evidence>
<dbReference type="GO" id="GO:0016020">
    <property type="term" value="C:membrane"/>
    <property type="evidence" value="ECO:0007669"/>
    <property type="project" value="InterPro"/>
</dbReference>
<evidence type="ECO:0000256" key="3">
    <source>
        <dbReference type="ARBA" id="ARBA00008802"/>
    </source>
</evidence>
<feature type="region of interest" description="Disordered" evidence="10">
    <location>
        <begin position="1083"/>
        <end position="1132"/>
    </location>
</feature>
<dbReference type="AlphaFoldDB" id="E3K8K2"/>
<dbReference type="VEuPathDB" id="FungiDB:PGTG_06567"/>
<dbReference type="GO" id="GO:0004506">
    <property type="term" value="F:squalene monooxygenase activity"/>
    <property type="evidence" value="ECO:0000318"/>
    <property type="project" value="GO_Central"/>
</dbReference>
<dbReference type="GO" id="GO:0005783">
    <property type="term" value="C:endoplasmic reticulum"/>
    <property type="evidence" value="ECO:0000318"/>
    <property type="project" value="GO_Central"/>
</dbReference>
<feature type="compositionally biased region" description="Low complexity" evidence="10">
    <location>
        <begin position="817"/>
        <end position="836"/>
    </location>
</feature>
<dbReference type="EC" id="1.14.14.17" evidence="4"/>
<comment type="subcellular location">
    <subcellularLocation>
        <location evidence="2">Microsome membrane</location>
        <topology evidence="2">Multi-pass membrane protein</topology>
    </subcellularLocation>
</comment>
<feature type="region of interest" description="Disordered" evidence="10">
    <location>
        <begin position="814"/>
        <end position="841"/>
    </location>
</feature>
<dbReference type="InterPro" id="IPR040125">
    <property type="entry name" value="Squalene_monox"/>
</dbReference>
<keyword evidence="8" id="KW-0560">Oxidoreductase</keyword>
<feature type="domain" description="Ketopantoate reductase C-terminal" evidence="14">
    <location>
        <begin position="1025"/>
        <end position="1060"/>
    </location>
</feature>
<reference evidence="16" key="2">
    <citation type="journal article" date="2011" name="Proc. Natl. Acad. Sci. U.S.A.">
        <title>Obligate biotrophy features unraveled by the genomic analysis of rust fungi.</title>
        <authorList>
            <person name="Duplessis S."/>
            <person name="Cuomo C.A."/>
            <person name="Lin Y.-C."/>
            <person name="Aerts A."/>
            <person name="Tisserant E."/>
            <person name="Veneault-Fourrey C."/>
            <person name="Joly D.L."/>
            <person name="Hacquard S."/>
            <person name="Amselem J."/>
            <person name="Cantarel B.L."/>
            <person name="Chiu R."/>
            <person name="Coutinho P.M."/>
            <person name="Feau N."/>
            <person name="Field M."/>
            <person name="Frey P."/>
            <person name="Gelhaye E."/>
            <person name="Goldberg J."/>
            <person name="Grabherr M.G."/>
            <person name="Kodira C.D."/>
            <person name="Kohler A."/>
            <person name="Kuees U."/>
            <person name="Lindquist E.A."/>
            <person name="Lucas S.M."/>
            <person name="Mago R."/>
            <person name="Mauceli E."/>
            <person name="Morin E."/>
            <person name="Murat C."/>
            <person name="Pangilinan J.L."/>
            <person name="Park R."/>
            <person name="Pearson M."/>
            <person name="Quesneville H."/>
            <person name="Rouhier N."/>
            <person name="Sakthikumar S."/>
            <person name="Salamov A.A."/>
            <person name="Schmutz J."/>
            <person name="Selles B."/>
            <person name="Shapiro H."/>
            <person name="Tanguay P."/>
            <person name="Tuskan G.A."/>
            <person name="Henrissat B."/>
            <person name="Van de Peer Y."/>
            <person name="Rouze P."/>
            <person name="Ellis J.G."/>
            <person name="Dodds P.N."/>
            <person name="Schein J.E."/>
            <person name="Zhong S."/>
            <person name="Hamelin R.C."/>
            <person name="Grigoriev I.V."/>
            <person name="Szabo L.J."/>
            <person name="Martin F."/>
        </authorList>
    </citation>
    <scope>NUCLEOTIDE SEQUENCE [LARGE SCALE GENOMIC DNA]</scope>
    <source>
        <strain evidence="16">CRL 75-36-700-3 / race SCCL</strain>
    </source>
</reference>
<dbReference type="InterPro" id="IPR008927">
    <property type="entry name" value="6-PGluconate_DH-like_C_sf"/>
</dbReference>
<dbReference type="Pfam" id="PF08546">
    <property type="entry name" value="ApbA_C"/>
    <property type="match status" value="2"/>
</dbReference>
<keyword evidence="16" id="KW-1185">Reference proteome</keyword>
<evidence type="ECO:0000256" key="2">
    <source>
        <dbReference type="ARBA" id="ARBA00004154"/>
    </source>
</evidence>
<dbReference type="Pfam" id="PF08491">
    <property type="entry name" value="SE"/>
    <property type="match status" value="1"/>
</dbReference>
<dbReference type="EMBL" id="DS178276">
    <property type="protein sequence ID" value="EFP80611.2"/>
    <property type="molecule type" value="Genomic_DNA"/>
</dbReference>
<dbReference type="InterPro" id="IPR013332">
    <property type="entry name" value="KPR_N"/>
</dbReference>
<feature type="domain" description="Ketopantoate reductase N-terminal" evidence="12">
    <location>
        <begin position="641"/>
        <end position="802"/>
    </location>
</feature>
<name>E3K8K2_PUCGT</name>
<evidence type="ECO:0000259" key="13">
    <source>
        <dbReference type="Pfam" id="PF08491"/>
    </source>
</evidence>
<feature type="domain" description="Ketopantoate reductase C-terminal" evidence="14">
    <location>
        <begin position="885"/>
        <end position="978"/>
    </location>
</feature>
<dbReference type="Gene3D" id="3.50.50.60">
    <property type="entry name" value="FAD/NAD(P)-binding domain"/>
    <property type="match status" value="2"/>
</dbReference>
<feature type="transmembrane region" description="Helical" evidence="11">
    <location>
        <begin position="506"/>
        <end position="524"/>
    </location>
</feature>
<dbReference type="InterPro" id="IPR013698">
    <property type="entry name" value="Squalene_epoxidase"/>
</dbReference>